<keyword evidence="2" id="KW-1185">Reference proteome</keyword>
<proteinExistence type="predicted"/>
<dbReference type="NCBIfam" id="NF033547">
    <property type="entry name" value="transpos_IS1595"/>
    <property type="match status" value="1"/>
</dbReference>
<organism evidence="1 2">
    <name type="scientific">Pseudodesulfovibrio alkaliphilus</name>
    <dbReference type="NCBI Taxonomy" id="2661613"/>
    <lineage>
        <taxon>Bacteria</taxon>
        <taxon>Pseudomonadati</taxon>
        <taxon>Thermodesulfobacteriota</taxon>
        <taxon>Desulfovibrionia</taxon>
        <taxon>Desulfovibrionales</taxon>
        <taxon>Desulfovibrionaceae</taxon>
    </lineage>
</organism>
<reference evidence="1 2" key="1">
    <citation type="submission" date="2019-11" db="EMBL/GenBank/DDBJ databases">
        <title>Pseudodesulfovibrio alkaliphilus, sp. nov., an alkaliphilic sulfate-reducing bacteria from mud volcano of Taman peninsula, Russia.</title>
        <authorList>
            <person name="Frolova A."/>
            <person name="Merkel A.Y."/>
            <person name="Slobodkin A.I."/>
        </authorList>
    </citation>
    <scope>NUCLEOTIDE SEQUENCE [LARGE SCALE GENOMIC DNA]</scope>
    <source>
        <strain evidence="1 2">F-1</strain>
    </source>
</reference>
<dbReference type="RefSeq" id="WP_155932532.1">
    <property type="nucleotide sequence ID" value="NZ_WODC01000002.1"/>
</dbReference>
<dbReference type="Proteomes" id="UP000461162">
    <property type="component" value="Unassembled WGS sequence"/>
</dbReference>
<protein>
    <submittedName>
        <fullName evidence="1">IS1595 family transposase</fullName>
    </submittedName>
</protein>
<name>A0A7K1KLC7_9BACT</name>
<gene>
    <name evidence="1" type="ORF">GKC30_04465</name>
</gene>
<comment type="caution">
    <text evidence="1">The sequence shown here is derived from an EMBL/GenBank/DDBJ whole genome shotgun (WGS) entry which is preliminary data.</text>
</comment>
<dbReference type="EMBL" id="WODC01000002">
    <property type="protein sequence ID" value="MUM76884.1"/>
    <property type="molecule type" value="Genomic_DNA"/>
</dbReference>
<evidence type="ECO:0000313" key="2">
    <source>
        <dbReference type="Proteomes" id="UP000461162"/>
    </source>
</evidence>
<evidence type="ECO:0000313" key="1">
    <source>
        <dbReference type="EMBL" id="MUM76884.1"/>
    </source>
</evidence>
<dbReference type="AlphaFoldDB" id="A0A7K1KLC7"/>
<accession>A0A7K1KLC7</accession>
<sequence length="156" mass="17359">MEYIQLMLEGKTLKKCAEALDISITTAFYWRHKVLHALFKLGDGQKLTGVLETDETYFLESYKGKRDLTFRKARKRGGKAAKRGISKEQVAVMAVISRDGSIVCKTSGRGGTTPKKIHDTVGDILDPKAILVTDAAAAFRKYAEQNGMQHVWVNPN</sequence>